<evidence type="ECO:0000259" key="6">
    <source>
        <dbReference type="Pfam" id="PF04357"/>
    </source>
</evidence>
<proteinExistence type="predicted"/>
<protein>
    <submittedName>
        <fullName evidence="7">Translocation/assembly module TamB domain-containing protein</fullName>
    </submittedName>
</protein>
<sequence length="1219" mass="132062">MRFFKAWLRRFLLWGIPFIVLLLLLIAGFVYWVVASQPGTRWALQTALPYAQGSVQGVQGTILKGLQLERLSLSLPDTQINLEGVRLQVAWRELLERRLHVRELSAQRLDVALTTPAEPTVVSEEPFSLPELPVSIAVDKVALGQFSLQQDGQRLPVQVGDLSAAVSLGTAGGQLRLYSLAAGYENIRASLEGDLDLASLQAPFPVQTQLRLQAHATDASAPLCADHYLPTLRAPTKQAVVAADSAPASAALTDDAQALQCALQATLDLTGSLEAAKVNLDAQGQGITLHANAQLTPQALAPLQEAMVSITLPDESGLDAQLHWDVEQQEGMTHDHVRAQFESRHLNIGKLAGNYIELPEALLLGSGELDAQLINREQVQQFSVNLAIQKGSRWNQQDLQGQVQLQASSQAEPGQADWWQSFQLADSVIDLRLGKNQLKLDGGFGQVDSRLSVLAQVPEASAFWPGLELGKLSAQATVQGNIAQHTLKLLADYDLGGAAGEQVGQGPVHAQLQTQGRWSFAQHDKAASWQGSVTVLDIKHAGFGARLESALPIVFKDDSPAPLRSAPDQSVAQPQTSPAVEPWSVQVGAAKVVTFMADKPWVTVQHERSRYQNGQWQTRGGINEMVLSEARLTALEKRLGLQQETEEKKGGIKVRSAEQSKPVEIDLQANWDLAFAGALKGSVDIARVSGDIMIPADPPFPLGLDQLGVRLLAIPTQGGRSRLEAQVNVSTKEMGYIAAKAETLIHATPTGGLALRDQDPKLIEINAHIDDLGWTSLFLGDAMELGGQLDANLRIDVGADWKWTSTGSMNGQNLRFTMLDEGVRLLNGTLQASFDNDIFKLDRLYFPAVLRVEPQEWRTATWVNENPDAKDGGLTVTGQWDLSNQRGQFETDIYRFPILQRADRYAMISGKLTMNLNLPEVMIRGKITADAGWFNLDMLGGIPTLDSDVIVVRGDYKEPDQQPPSVVDLGMEIEVDLGPRFYLTGYGVNSGLVGSLKISMIGGQLTAIGVLRTRGGRIELYGQKLLLRRGMITFQGDITSPILDIEALRTGLPVQAGVKVAGTARRPRIDLVSYPEVDESEKLSWLILGHGSDSGGGDIGLLFSVGTSFLGDAGSEPFYRRFGIDEMTMSSGDLGSVGSILPVETVAPSLEESTSDVERRFVTISKALSSNITLSLQQALSDTGTVGRVSYRLARGLTADLSVGTVNGLALIYRWFSAD</sequence>
<feature type="transmembrane region" description="Helical" evidence="5">
    <location>
        <begin position="12"/>
        <end position="34"/>
    </location>
</feature>
<dbReference type="RefSeq" id="WP_266122250.1">
    <property type="nucleotide sequence ID" value="NZ_JAJHNU010000001.1"/>
</dbReference>
<keyword evidence="4 5" id="KW-0472">Membrane</keyword>
<dbReference type="Pfam" id="PF04357">
    <property type="entry name" value="TamB"/>
    <property type="match status" value="1"/>
</dbReference>
<comment type="subcellular location">
    <subcellularLocation>
        <location evidence="1">Membrane</location>
        <topology evidence="1">Single-pass membrane protein</topology>
    </subcellularLocation>
</comment>
<dbReference type="Proteomes" id="UP001168613">
    <property type="component" value="Unassembled WGS sequence"/>
</dbReference>
<evidence type="ECO:0000256" key="1">
    <source>
        <dbReference type="ARBA" id="ARBA00004167"/>
    </source>
</evidence>
<evidence type="ECO:0000256" key="2">
    <source>
        <dbReference type="ARBA" id="ARBA00022692"/>
    </source>
</evidence>
<evidence type="ECO:0000256" key="3">
    <source>
        <dbReference type="ARBA" id="ARBA00022989"/>
    </source>
</evidence>
<accession>A0ABT8EGL2</accession>
<feature type="domain" description="Translocation and assembly module TamB C-terminal" evidence="6">
    <location>
        <begin position="868"/>
        <end position="1215"/>
    </location>
</feature>
<keyword evidence="8" id="KW-1185">Reference proteome</keyword>
<keyword evidence="3 5" id="KW-1133">Transmembrane helix</keyword>
<dbReference type="EMBL" id="JAJHNU010000001">
    <property type="protein sequence ID" value="MDN4120435.1"/>
    <property type="molecule type" value="Genomic_DNA"/>
</dbReference>
<evidence type="ECO:0000256" key="5">
    <source>
        <dbReference type="SAM" id="Phobius"/>
    </source>
</evidence>
<gene>
    <name evidence="7" type="ORF">LMS43_03925</name>
</gene>
<dbReference type="PANTHER" id="PTHR36985:SF1">
    <property type="entry name" value="TRANSLOCATION AND ASSEMBLY MODULE SUBUNIT TAMB"/>
    <property type="match status" value="1"/>
</dbReference>
<organism evidence="7 8">
    <name type="scientific">Alcaligenes endophyticus</name>
    <dbReference type="NCBI Taxonomy" id="1929088"/>
    <lineage>
        <taxon>Bacteria</taxon>
        <taxon>Pseudomonadati</taxon>
        <taxon>Pseudomonadota</taxon>
        <taxon>Betaproteobacteria</taxon>
        <taxon>Burkholderiales</taxon>
        <taxon>Alcaligenaceae</taxon>
        <taxon>Alcaligenes</taxon>
    </lineage>
</organism>
<evidence type="ECO:0000313" key="8">
    <source>
        <dbReference type="Proteomes" id="UP001168613"/>
    </source>
</evidence>
<evidence type="ECO:0000256" key="4">
    <source>
        <dbReference type="ARBA" id="ARBA00023136"/>
    </source>
</evidence>
<dbReference type="PANTHER" id="PTHR36985">
    <property type="entry name" value="TRANSLOCATION AND ASSEMBLY MODULE SUBUNIT TAMB"/>
    <property type="match status" value="1"/>
</dbReference>
<evidence type="ECO:0000313" key="7">
    <source>
        <dbReference type="EMBL" id="MDN4120435.1"/>
    </source>
</evidence>
<dbReference type="InterPro" id="IPR007452">
    <property type="entry name" value="TamB_C"/>
</dbReference>
<reference evidence="7" key="1">
    <citation type="submission" date="2021-11" db="EMBL/GenBank/DDBJ databases">
        <title>Draft genome sequence of Alcaligenes endophyticus type strain CCUG 75668T.</title>
        <authorList>
            <person name="Salva-Serra F."/>
            <person name="Duran R.E."/>
            <person name="Seeger M."/>
            <person name="Moore E.R.B."/>
            <person name="Jaen-Luchoro D."/>
        </authorList>
    </citation>
    <scope>NUCLEOTIDE SEQUENCE</scope>
    <source>
        <strain evidence="7">CCUG 75668</strain>
    </source>
</reference>
<keyword evidence="2 5" id="KW-0812">Transmembrane</keyword>
<comment type="caution">
    <text evidence="7">The sequence shown here is derived from an EMBL/GenBank/DDBJ whole genome shotgun (WGS) entry which is preliminary data.</text>
</comment>
<name>A0ABT8EGL2_9BURK</name>